<keyword evidence="4" id="KW-0472">Membrane</keyword>
<dbReference type="Gene3D" id="2.40.160.50">
    <property type="entry name" value="membrane protein fhac: a member of the omp85/tpsb transporter family"/>
    <property type="match status" value="1"/>
</dbReference>
<evidence type="ECO:0000313" key="9">
    <source>
        <dbReference type="Proteomes" id="UP001598138"/>
    </source>
</evidence>
<feature type="domain" description="POTRA" evidence="7">
    <location>
        <begin position="7"/>
        <end position="122"/>
    </location>
</feature>
<dbReference type="Pfam" id="PF07244">
    <property type="entry name" value="POTRA"/>
    <property type="match status" value="1"/>
</dbReference>
<dbReference type="Gene3D" id="3.10.20.310">
    <property type="entry name" value="membrane protein fhac"/>
    <property type="match status" value="2"/>
</dbReference>
<keyword evidence="2" id="KW-0812">Transmembrane</keyword>
<keyword evidence="9" id="KW-1185">Reference proteome</keyword>
<sequence length="739" mass="85352">MYELPRYTIQKISIAGNKHVKIEDLKSNISTLKYTNRPYLFIKLNGYLSQKRSKKDSLNSKQSNLQLFSRIPDVLDTNYVQVQGLKIKNYYKSIGYLNAYVDYRIDTLSNQNVKIQYIISEGRPSLFTKDDTLIINNPALNKIVNSYLFSESLVKKNEILSTSILKNEKQKISETLRNQGYFYFNVDQVGIKINDIKDSTLTSVSLAYKIPNLNTSSSNVLYDRLFRIGTIRFNELQLEINEKEEKWISKLLTSNQLKRIVTFKEDELFSANRISQSLQNIYSTDQYKSVTIKFDTSATRVHPSIELIRNDRFNITSELGGSVFRGIPGPFITNTFKIRRVFSLLDNLEFSNRIGFEAQTGFINTDQTRKNLELNFTAVVNLPTLYLPVKYTKWTSNLIGSQTQFGIGYDYINRPEYLRSNLKVFQRYQWRKSEKEFFQLSLFDVNIINTNYPKTETATSFVTYLESLRERGNNLYRSFNPSFVSSILFQYNFRSFIPSNKLVSGKSFILGLESGGTTLNFIPNKRIGIIENLFQSDQDIQFYRYLRFNLDYRNYLLLGAKKQSQLAFKFIGGLAYVYGKENDYQLPYEKNFFIGGPSSIRAWKPRRLGPGSYNATTNLIEQPGSILIESSIEYRFRIMQLLGALNGAVFVDAGNIWNIDYPGQNSIGIWRANSFLSEIAVGTGVGLRWDFDFFLLRLDLASKMINPALPNNEKWVFNKIGFSSIENPIEFNIGIGYPF</sequence>
<dbReference type="Pfam" id="PF01103">
    <property type="entry name" value="Omp85"/>
    <property type="match status" value="1"/>
</dbReference>
<dbReference type="PANTHER" id="PTHR12815">
    <property type="entry name" value="SORTING AND ASSEMBLY MACHINERY SAMM50 PROTEIN FAMILY MEMBER"/>
    <property type="match status" value="1"/>
</dbReference>
<dbReference type="InterPro" id="IPR000184">
    <property type="entry name" value="Bac_surfAg_D15"/>
</dbReference>
<dbReference type="EMBL" id="JBBKXZ010000001">
    <property type="protein sequence ID" value="MFD3393788.1"/>
    <property type="molecule type" value="Genomic_DNA"/>
</dbReference>
<comment type="caution">
    <text evidence="8">The sequence shown here is derived from an EMBL/GenBank/DDBJ whole genome shotgun (WGS) entry which is preliminary data.</text>
</comment>
<proteinExistence type="predicted"/>
<evidence type="ECO:0000313" key="8">
    <source>
        <dbReference type="EMBL" id="MFD3393788.1"/>
    </source>
</evidence>
<accession>A0ABW6DCZ5</accession>
<dbReference type="InterPro" id="IPR010827">
    <property type="entry name" value="BamA/TamA_POTRA"/>
</dbReference>
<reference evidence="8 9" key="1">
    <citation type="submission" date="2024-03" db="EMBL/GenBank/DDBJ databases">
        <title>Aquirufa genome sequencing.</title>
        <authorList>
            <person name="Pitt A."/>
            <person name="Hahn M.W."/>
        </authorList>
    </citation>
    <scope>NUCLEOTIDE SEQUENCE [LARGE SCALE GENOMIC DNA]</scope>
    <source>
        <strain evidence="8 9">OSTEICH-129V</strain>
    </source>
</reference>
<dbReference type="InterPro" id="IPR039910">
    <property type="entry name" value="D15-like"/>
</dbReference>
<dbReference type="Proteomes" id="UP001598138">
    <property type="component" value="Unassembled WGS sequence"/>
</dbReference>
<evidence type="ECO:0000256" key="5">
    <source>
        <dbReference type="ARBA" id="ARBA00023237"/>
    </source>
</evidence>
<evidence type="ECO:0000256" key="4">
    <source>
        <dbReference type="ARBA" id="ARBA00023136"/>
    </source>
</evidence>
<comment type="subcellular location">
    <subcellularLocation>
        <location evidence="1">Membrane</location>
    </subcellularLocation>
</comment>
<evidence type="ECO:0000259" key="6">
    <source>
        <dbReference type="Pfam" id="PF01103"/>
    </source>
</evidence>
<organism evidence="8 9">
    <name type="scientific">Aquirufa avitistagni</name>
    <dbReference type="NCBI Taxonomy" id="3104728"/>
    <lineage>
        <taxon>Bacteria</taxon>
        <taxon>Pseudomonadati</taxon>
        <taxon>Bacteroidota</taxon>
        <taxon>Cytophagia</taxon>
        <taxon>Cytophagales</taxon>
        <taxon>Flectobacillaceae</taxon>
        <taxon>Aquirufa</taxon>
    </lineage>
</organism>
<feature type="domain" description="Bacterial surface antigen (D15)" evidence="6">
    <location>
        <begin position="544"/>
        <end position="725"/>
    </location>
</feature>
<name>A0ABW6DCZ5_9BACT</name>
<protein>
    <submittedName>
        <fullName evidence="8">BamA/TamA family outer membrane protein</fullName>
    </submittedName>
</protein>
<evidence type="ECO:0000256" key="1">
    <source>
        <dbReference type="ARBA" id="ARBA00004370"/>
    </source>
</evidence>
<keyword evidence="3" id="KW-0732">Signal</keyword>
<dbReference type="PANTHER" id="PTHR12815:SF47">
    <property type="entry name" value="TRANSLOCATION AND ASSEMBLY MODULE SUBUNIT TAMA"/>
    <property type="match status" value="1"/>
</dbReference>
<evidence type="ECO:0000259" key="7">
    <source>
        <dbReference type="Pfam" id="PF07244"/>
    </source>
</evidence>
<gene>
    <name evidence="8" type="ORF">U0R10_04070</name>
</gene>
<evidence type="ECO:0000256" key="3">
    <source>
        <dbReference type="ARBA" id="ARBA00022729"/>
    </source>
</evidence>
<keyword evidence="5" id="KW-0998">Cell outer membrane</keyword>
<dbReference type="RefSeq" id="WP_377982671.1">
    <property type="nucleotide sequence ID" value="NZ_JBBKXZ010000001.1"/>
</dbReference>
<evidence type="ECO:0000256" key="2">
    <source>
        <dbReference type="ARBA" id="ARBA00022692"/>
    </source>
</evidence>